<feature type="compositionally biased region" description="Gly residues" evidence="1">
    <location>
        <begin position="198"/>
        <end position="218"/>
    </location>
</feature>
<accession>A0ABN5PL71</accession>
<reference evidence="2 3" key="1">
    <citation type="submission" date="2018-09" db="EMBL/GenBank/DDBJ databases">
        <authorList>
            <person name="Li J."/>
        </authorList>
    </citation>
    <scope>NUCLEOTIDE SEQUENCE [LARGE SCALE GENOMIC DNA]</scope>
    <source>
        <strain evidence="2 3">2129</strain>
    </source>
</reference>
<gene>
    <name evidence="2" type="ORF">D5R93_00720</name>
</gene>
<proteinExistence type="predicted"/>
<organism evidence="2 3">
    <name type="scientific">Actinomyces lilanjuaniae</name>
    <dbReference type="NCBI Taxonomy" id="2321394"/>
    <lineage>
        <taxon>Bacteria</taxon>
        <taxon>Bacillati</taxon>
        <taxon>Actinomycetota</taxon>
        <taxon>Actinomycetes</taxon>
        <taxon>Actinomycetales</taxon>
        <taxon>Actinomycetaceae</taxon>
        <taxon>Actinomyces</taxon>
    </lineage>
</organism>
<dbReference type="EMBL" id="CP032514">
    <property type="protein sequence ID" value="AYD88947.1"/>
    <property type="molecule type" value="Genomic_DNA"/>
</dbReference>
<sequence>MVAWSDVCAWRPDPLAEAGDGLRSLEVSLRGLADEAQVAGSRVVSLGAGVEAARAALHRCGACHDELVEEVGALARATAEACEGVVEVRRRVLDCQDFAEARPYLALGGDGSVSVSLVSAATAGGSGGLAAGAAASGQAVAVGLGGAVVEAARAQAEALELEAMVASALALATEVDEDYASALAGGQAAASGAAHASGGRGGRGGQEDQGGPTVGTGLGEPVPGEEAEMPGVDPWVYPGDSELEGSGEHGQRWPNPMDVLVHEAAKSAAVALSTTWPDAAMNLLHYLNNSGAPKHVNVDKMLEDTTSLGAEAEKVVTRTVGEAVEDARASGVDGPVTYPFTTEWEGYYIHSWEDQNWFYATAGGRYATEGTVTVYPPTQDDPEWTYSYDYRVHVADRYNWDGQKSTQILGMRISDEQLQELHQAGIAQEYDLVGQSSVMSGSGP</sequence>
<evidence type="ECO:0000313" key="3">
    <source>
        <dbReference type="Proteomes" id="UP000273001"/>
    </source>
</evidence>
<evidence type="ECO:0000313" key="2">
    <source>
        <dbReference type="EMBL" id="AYD88947.1"/>
    </source>
</evidence>
<protein>
    <submittedName>
        <fullName evidence="2">Uncharacterized protein</fullName>
    </submittedName>
</protein>
<name>A0ABN5PL71_9ACTO</name>
<keyword evidence="3" id="KW-1185">Reference proteome</keyword>
<feature type="region of interest" description="Disordered" evidence="1">
    <location>
        <begin position="192"/>
        <end position="255"/>
    </location>
</feature>
<dbReference type="RefSeq" id="WP_120203183.1">
    <property type="nucleotide sequence ID" value="NZ_CP032514.1"/>
</dbReference>
<dbReference type="Proteomes" id="UP000273001">
    <property type="component" value="Chromosome"/>
</dbReference>
<evidence type="ECO:0000256" key="1">
    <source>
        <dbReference type="SAM" id="MobiDB-lite"/>
    </source>
</evidence>